<accession>A0ABZ2M3F3</accession>
<dbReference type="Pfam" id="PF12697">
    <property type="entry name" value="Abhydrolase_6"/>
    <property type="match status" value="1"/>
</dbReference>
<dbReference type="InterPro" id="IPR029058">
    <property type="entry name" value="AB_hydrolase_fold"/>
</dbReference>
<dbReference type="InterPro" id="IPR050471">
    <property type="entry name" value="AB_hydrolase"/>
</dbReference>
<reference evidence="4 5" key="1">
    <citation type="submission" date="2021-12" db="EMBL/GenBank/DDBJ databases">
        <title>Discovery of the Pendulisporaceae a myxobacterial family with distinct sporulation behavior and unique specialized metabolism.</title>
        <authorList>
            <person name="Garcia R."/>
            <person name="Popoff A."/>
            <person name="Bader C.D."/>
            <person name="Loehr J."/>
            <person name="Walesch S."/>
            <person name="Walt C."/>
            <person name="Boldt J."/>
            <person name="Bunk B."/>
            <person name="Haeckl F.J.F.P.J."/>
            <person name="Gunesch A.P."/>
            <person name="Birkelbach J."/>
            <person name="Nuebel U."/>
            <person name="Pietschmann T."/>
            <person name="Bach T."/>
            <person name="Mueller R."/>
        </authorList>
    </citation>
    <scope>NUCLEOTIDE SEQUENCE [LARGE SCALE GENOMIC DNA]</scope>
    <source>
        <strain evidence="4 5">MSr11954</strain>
    </source>
</reference>
<evidence type="ECO:0000313" key="4">
    <source>
        <dbReference type="EMBL" id="WXB17739.1"/>
    </source>
</evidence>
<feature type="domain" description="AB hydrolase-1" evidence="3">
    <location>
        <begin position="75"/>
        <end position="288"/>
    </location>
</feature>
<organism evidence="4 5">
    <name type="scientific">Pendulispora albinea</name>
    <dbReference type="NCBI Taxonomy" id="2741071"/>
    <lineage>
        <taxon>Bacteria</taxon>
        <taxon>Pseudomonadati</taxon>
        <taxon>Myxococcota</taxon>
        <taxon>Myxococcia</taxon>
        <taxon>Myxococcales</taxon>
        <taxon>Sorangiineae</taxon>
        <taxon>Pendulisporaceae</taxon>
        <taxon>Pendulispora</taxon>
    </lineage>
</organism>
<dbReference type="RefSeq" id="WP_394827380.1">
    <property type="nucleotide sequence ID" value="NZ_CP089984.1"/>
</dbReference>
<dbReference type="Gene3D" id="3.40.50.1820">
    <property type="entry name" value="alpha/beta hydrolase"/>
    <property type="match status" value="1"/>
</dbReference>
<dbReference type="GO" id="GO:0016787">
    <property type="term" value="F:hydrolase activity"/>
    <property type="evidence" value="ECO:0007669"/>
    <property type="project" value="UniProtKB-KW"/>
</dbReference>
<evidence type="ECO:0000256" key="2">
    <source>
        <dbReference type="SAM" id="SignalP"/>
    </source>
</evidence>
<dbReference type="Proteomes" id="UP001370348">
    <property type="component" value="Chromosome"/>
</dbReference>
<feature type="region of interest" description="Disordered" evidence="1">
    <location>
        <begin position="33"/>
        <end position="54"/>
    </location>
</feature>
<evidence type="ECO:0000259" key="3">
    <source>
        <dbReference type="Pfam" id="PF12697"/>
    </source>
</evidence>
<keyword evidence="4" id="KW-0378">Hydrolase</keyword>
<evidence type="ECO:0000313" key="5">
    <source>
        <dbReference type="Proteomes" id="UP001370348"/>
    </source>
</evidence>
<feature type="signal peptide" evidence="2">
    <location>
        <begin position="1"/>
        <end position="33"/>
    </location>
</feature>
<dbReference type="PANTHER" id="PTHR43433:SF5">
    <property type="entry name" value="AB HYDROLASE-1 DOMAIN-CONTAINING PROTEIN"/>
    <property type="match status" value="1"/>
</dbReference>
<dbReference type="EMBL" id="CP089984">
    <property type="protein sequence ID" value="WXB17739.1"/>
    <property type="molecule type" value="Genomic_DNA"/>
</dbReference>
<dbReference type="SUPFAM" id="SSF53474">
    <property type="entry name" value="alpha/beta-Hydrolases"/>
    <property type="match status" value="1"/>
</dbReference>
<dbReference type="InterPro" id="IPR000073">
    <property type="entry name" value="AB_hydrolase_1"/>
</dbReference>
<gene>
    <name evidence="4" type="ORF">LZC94_10800</name>
</gene>
<feature type="chain" id="PRO_5047511280" evidence="2">
    <location>
        <begin position="34"/>
        <end position="313"/>
    </location>
</feature>
<name>A0ABZ2M3F3_9BACT</name>
<dbReference type="PANTHER" id="PTHR43433">
    <property type="entry name" value="HYDROLASE, ALPHA/BETA FOLD FAMILY PROTEIN"/>
    <property type="match status" value="1"/>
</dbReference>
<keyword evidence="5" id="KW-1185">Reference proteome</keyword>
<protein>
    <submittedName>
        <fullName evidence="4">Alpha/beta hydrolase</fullName>
    </submittedName>
</protein>
<evidence type="ECO:0000256" key="1">
    <source>
        <dbReference type="SAM" id="MobiDB-lite"/>
    </source>
</evidence>
<keyword evidence="2" id="KW-0732">Signal</keyword>
<proteinExistence type="predicted"/>
<sequence>MFRRNQSRFGARVKIGFAATVAALVALSPVGCASDDDSPPSPGPGGSAETSQNGRYESVNGLSMYYETYGTGRPLVLLHGGFCTIDVCLGKVIPILARTHQVIAIEQQGHGHTGDIDRPFTYEQMAQDTTALLERIGIDKADFFGFSLGANIALRIAMRHPNLVDHVVALAPVAYDNVDPSLPTIWEQMSPEQVPSVFQDGYAKTAPDPKRWPAVVAKMKTLLLEFKGWSEGDIRSIQAPTLLMIGDRDLVLPEPAAKTVRLLPHGQLSVLPGSDHSAILVNPEAVVASSVRFLESRLEAHLEAHLERRVESR</sequence>